<evidence type="ECO:0000313" key="9">
    <source>
        <dbReference type="Proteomes" id="UP000219775"/>
    </source>
</evidence>
<dbReference type="GO" id="GO:0016763">
    <property type="term" value="F:pentosyltransferase activity"/>
    <property type="evidence" value="ECO:0007669"/>
    <property type="project" value="TreeGrafter"/>
</dbReference>
<dbReference type="AlphaFoldDB" id="A0A2A8C9B0"/>
<keyword evidence="2" id="KW-1003">Cell membrane</keyword>
<dbReference type="GO" id="GO:0009103">
    <property type="term" value="P:lipopolysaccharide biosynthetic process"/>
    <property type="evidence" value="ECO:0007669"/>
    <property type="project" value="UniProtKB-ARBA"/>
</dbReference>
<comment type="subcellular location">
    <subcellularLocation>
        <location evidence="1">Cell membrane</location>
        <topology evidence="1">Multi-pass membrane protein</topology>
    </subcellularLocation>
</comment>
<sequence length="423" mass="48855">MISNKVHKMMKSPLLYILIIAFLMHMYFLLKQPGSVFNEPEVFGKPVSTYGSLDASKYANMAWQLLHDGIYGYAETKPNAFVTPGQPFYLAGLFQISEWLHIDHITLSRITNMILNLGIISIIYAISQLLFKNIFISSLASMLYTTYFSAYHLFRTLLTEIPSVFFFMLSILIFLLLLRQNRFRLHVLFGIIASITLMFRPTPAPLLLLAWGIMVYKHGLKEAIKIGFIWCIGPVLIMGPWVTRNFMVFGKAYLFSSHAGDPLLSGANPFFLWDENNMIQDMINAGYPDTSEGKGDYAKYLIKDGLTNQFPIWFSWFTVGKTIYLFNKVHALMFYPSYFKPWIINFFDYQHLFVVLTGLGCLLVYRKNKQVLLLSSIVLIYIALSNMFLVIDRYGFFIIPCICILSAFFTIQFFSSFYKKVIR</sequence>
<evidence type="ECO:0000256" key="7">
    <source>
        <dbReference type="ARBA" id="ARBA00023136"/>
    </source>
</evidence>
<keyword evidence="7" id="KW-0472">Membrane</keyword>
<evidence type="ECO:0000256" key="6">
    <source>
        <dbReference type="ARBA" id="ARBA00022989"/>
    </source>
</evidence>
<dbReference type="PANTHER" id="PTHR33908:SF11">
    <property type="entry name" value="MEMBRANE PROTEIN"/>
    <property type="match status" value="1"/>
</dbReference>
<evidence type="ECO:0000256" key="3">
    <source>
        <dbReference type="ARBA" id="ARBA00022676"/>
    </source>
</evidence>
<evidence type="ECO:0000256" key="2">
    <source>
        <dbReference type="ARBA" id="ARBA00022475"/>
    </source>
</evidence>
<accession>A0A2A8C9B0</accession>
<evidence type="ECO:0000313" key="8">
    <source>
        <dbReference type="EMBL" id="PEM71107.1"/>
    </source>
</evidence>
<dbReference type="RefSeq" id="WP_097848793.1">
    <property type="nucleotide sequence ID" value="NZ_NUAS01000015.1"/>
</dbReference>
<keyword evidence="4" id="KW-0808">Transferase</keyword>
<keyword evidence="6" id="KW-1133">Transmembrane helix</keyword>
<gene>
    <name evidence="8" type="ORF">CN613_06315</name>
</gene>
<dbReference type="EMBL" id="NUDP01000026">
    <property type="protein sequence ID" value="PEM71107.1"/>
    <property type="molecule type" value="Genomic_DNA"/>
</dbReference>
<comment type="caution">
    <text evidence="8">The sequence shown here is derived from an EMBL/GenBank/DDBJ whole genome shotgun (WGS) entry which is preliminary data.</text>
</comment>
<keyword evidence="3" id="KW-0328">Glycosyltransferase</keyword>
<dbReference type="InterPro" id="IPR050297">
    <property type="entry name" value="LipidA_mod_glycosyltrf_83"/>
</dbReference>
<evidence type="ECO:0000256" key="5">
    <source>
        <dbReference type="ARBA" id="ARBA00022692"/>
    </source>
</evidence>
<keyword evidence="5" id="KW-0812">Transmembrane</keyword>
<organism evidence="8 9">
    <name type="scientific">Bacillus pseudomycoides</name>
    <dbReference type="NCBI Taxonomy" id="64104"/>
    <lineage>
        <taxon>Bacteria</taxon>
        <taxon>Bacillati</taxon>
        <taxon>Bacillota</taxon>
        <taxon>Bacilli</taxon>
        <taxon>Bacillales</taxon>
        <taxon>Bacillaceae</taxon>
        <taxon>Bacillus</taxon>
        <taxon>Bacillus cereus group</taxon>
    </lineage>
</organism>
<reference evidence="8 9" key="1">
    <citation type="submission" date="2017-09" db="EMBL/GenBank/DDBJ databases">
        <title>Large-scale bioinformatics analysis of Bacillus genomes uncovers conserved roles of natural products in bacterial physiology.</title>
        <authorList>
            <consortium name="Agbiome Team Llc"/>
            <person name="Bleich R.M."/>
            <person name="Grubbs K.J."/>
            <person name="Santa Maria K.C."/>
            <person name="Allen S.E."/>
            <person name="Farag S."/>
            <person name="Shank E.A."/>
            <person name="Bowers A."/>
        </authorList>
    </citation>
    <scope>NUCLEOTIDE SEQUENCE [LARGE SCALE GENOMIC DNA]</scope>
    <source>
        <strain evidence="8 9">AFS009893</strain>
    </source>
</reference>
<name>A0A2A8C9B0_9BACI</name>
<proteinExistence type="predicted"/>
<dbReference type="PANTHER" id="PTHR33908">
    <property type="entry name" value="MANNOSYLTRANSFERASE YKCB-RELATED"/>
    <property type="match status" value="1"/>
</dbReference>
<dbReference type="GO" id="GO:0005886">
    <property type="term" value="C:plasma membrane"/>
    <property type="evidence" value="ECO:0007669"/>
    <property type="project" value="UniProtKB-SubCell"/>
</dbReference>
<evidence type="ECO:0000256" key="4">
    <source>
        <dbReference type="ARBA" id="ARBA00022679"/>
    </source>
</evidence>
<dbReference type="Proteomes" id="UP000219775">
    <property type="component" value="Unassembled WGS sequence"/>
</dbReference>
<protein>
    <submittedName>
        <fullName evidence="8">Uncharacterized protein</fullName>
    </submittedName>
</protein>
<evidence type="ECO:0000256" key="1">
    <source>
        <dbReference type="ARBA" id="ARBA00004651"/>
    </source>
</evidence>